<dbReference type="SUPFAM" id="SSF52540">
    <property type="entry name" value="P-loop containing nucleoside triphosphate hydrolases"/>
    <property type="match status" value="1"/>
</dbReference>
<dbReference type="Proteomes" id="UP001152607">
    <property type="component" value="Unassembled WGS sequence"/>
</dbReference>
<accession>A0A9W4XWW3</accession>
<dbReference type="SMART" id="SM00248">
    <property type="entry name" value="ANK"/>
    <property type="match status" value="15"/>
</dbReference>
<dbReference type="InterPro" id="IPR056884">
    <property type="entry name" value="NPHP3-like_N"/>
</dbReference>
<dbReference type="InterPro" id="IPR027417">
    <property type="entry name" value="P-loop_NTPase"/>
</dbReference>
<dbReference type="PANTHER" id="PTHR24123:SF33">
    <property type="entry name" value="PROTEIN HOS4"/>
    <property type="match status" value="1"/>
</dbReference>
<dbReference type="Gene3D" id="3.40.50.300">
    <property type="entry name" value="P-loop containing nucleotide triphosphate hydrolases"/>
    <property type="match status" value="1"/>
</dbReference>
<protein>
    <submittedName>
        <fullName evidence="6">Uncharacterized protein</fullName>
    </submittedName>
</protein>
<dbReference type="Pfam" id="PF24883">
    <property type="entry name" value="NPHP3_N"/>
    <property type="match status" value="1"/>
</dbReference>
<name>A0A9W4XWW3_9PLEO</name>
<keyword evidence="1" id="KW-0677">Repeat</keyword>
<feature type="repeat" description="ANK" evidence="3">
    <location>
        <begin position="1470"/>
        <end position="1499"/>
    </location>
</feature>
<dbReference type="PANTHER" id="PTHR24123">
    <property type="entry name" value="ANKYRIN REPEAT-CONTAINING"/>
    <property type="match status" value="1"/>
</dbReference>
<feature type="repeat" description="ANK" evidence="3">
    <location>
        <begin position="1058"/>
        <end position="1090"/>
    </location>
</feature>
<evidence type="ECO:0000313" key="7">
    <source>
        <dbReference type="Proteomes" id="UP001152607"/>
    </source>
</evidence>
<dbReference type="InterPro" id="IPR036770">
    <property type="entry name" value="Ankyrin_rpt-contain_sf"/>
</dbReference>
<feature type="domain" description="GPI inositol-deacylase winged helix" evidence="4">
    <location>
        <begin position="436"/>
        <end position="512"/>
    </location>
</feature>
<feature type="domain" description="Nephrocystin 3-like N-terminal" evidence="5">
    <location>
        <begin position="170"/>
        <end position="327"/>
    </location>
</feature>
<evidence type="ECO:0000259" key="5">
    <source>
        <dbReference type="Pfam" id="PF24883"/>
    </source>
</evidence>
<feature type="repeat" description="ANK" evidence="3">
    <location>
        <begin position="888"/>
        <end position="916"/>
    </location>
</feature>
<feature type="repeat" description="ANK" evidence="3">
    <location>
        <begin position="686"/>
        <end position="718"/>
    </location>
</feature>
<keyword evidence="7" id="KW-1185">Reference proteome</keyword>
<dbReference type="InterPro" id="IPR002110">
    <property type="entry name" value="Ankyrin_rpt"/>
</dbReference>
<evidence type="ECO:0000256" key="2">
    <source>
        <dbReference type="ARBA" id="ARBA00023043"/>
    </source>
</evidence>
<evidence type="ECO:0000256" key="3">
    <source>
        <dbReference type="PROSITE-ProRule" id="PRU00023"/>
    </source>
</evidence>
<comment type="caution">
    <text evidence="6">The sequence shown here is derived from an EMBL/GenBank/DDBJ whole genome shotgun (WGS) entry which is preliminary data.</text>
</comment>
<organism evidence="6 7">
    <name type="scientific">Periconia digitata</name>
    <dbReference type="NCBI Taxonomy" id="1303443"/>
    <lineage>
        <taxon>Eukaryota</taxon>
        <taxon>Fungi</taxon>
        <taxon>Dikarya</taxon>
        <taxon>Ascomycota</taxon>
        <taxon>Pezizomycotina</taxon>
        <taxon>Dothideomycetes</taxon>
        <taxon>Pleosporomycetidae</taxon>
        <taxon>Pleosporales</taxon>
        <taxon>Massarineae</taxon>
        <taxon>Periconiaceae</taxon>
        <taxon>Periconia</taxon>
    </lineage>
</organism>
<dbReference type="Pfam" id="PF00023">
    <property type="entry name" value="Ank"/>
    <property type="match status" value="3"/>
</dbReference>
<evidence type="ECO:0000256" key="1">
    <source>
        <dbReference type="ARBA" id="ARBA00022737"/>
    </source>
</evidence>
<dbReference type="Pfam" id="PF12796">
    <property type="entry name" value="Ank_2"/>
    <property type="match status" value="4"/>
</dbReference>
<dbReference type="PRINTS" id="PR01415">
    <property type="entry name" value="ANKYRIN"/>
</dbReference>
<dbReference type="Gene3D" id="1.25.40.20">
    <property type="entry name" value="Ankyrin repeat-containing domain"/>
    <property type="match status" value="4"/>
</dbReference>
<keyword evidence="2 3" id="KW-0040">ANK repeat</keyword>
<dbReference type="PROSITE" id="PS50088">
    <property type="entry name" value="ANK_REPEAT"/>
    <property type="match status" value="10"/>
</dbReference>
<dbReference type="Pfam" id="PF22939">
    <property type="entry name" value="WHD_GPIID"/>
    <property type="match status" value="1"/>
</dbReference>
<dbReference type="InterPro" id="IPR054471">
    <property type="entry name" value="GPIID_WHD"/>
</dbReference>
<feature type="repeat" description="ANK" evidence="3">
    <location>
        <begin position="1025"/>
        <end position="1057"/>
    </location>
</feature>
<feature type="repeat" description="ANK" evidence="3">
    <location>
        <begin position="620"/>
        <end position="652"/>
    </location>
</feature>
<proteinExistence type="predicted"/>
<dbReference type="PROSITE" id="PS50297">
    <property type="entry name" value="ANK_REP_REGION"/>
    <property type="match status" value="9"/>
</dbReference>
<feature type="repeat" description="ANK" evidence="3">
    <location>
        <begin position="1091"/>
        <end position="1123"/>
    </location>
</feature>
<reference evidence="6" key="1">
    <citation type="submission" date="2023-01" db="EMBL/GenBank/DDBJ databases">
        <authorList>
            <person name="Van Ghelder C."/>
            <person name="Rancurel C."/>
        </authorList>
    </citation>
    <scope>NUCLEOTIDE SEQUENCE</scope>
    <source>
        <strain evidence="6">CNCM I-4278</strain>
    </source>
</reference>
<gene>
    <name evidence="6" type="ORF">PDIGIT_LOCUS9787</name>
</gene>
<dbReference type="EMBL" id="CAOQHR010000006">
    <property type="protein sequence ID" value="CAI6336682.1"/>
    <property type="molecule type" value="Genomic_DNA"/>
</dbReference>
<feature type="repeat" description="ANK" evidence="3">
    <location>
        <begin position="653"/>
        <end position="685"/>
    </location>
</feature>
<feature type="repeat" description="ANK" evidence="3">
    <location>
        <begin position="917"/>
        <end position="949"/>
    </location>
</feature>
<dbReference type="InterPro" id="IPR051165">
    <property type="entry name" value="Multifunctional_ANK_Repeat"/>
</dbReference>
<feature type="repeat" description="ANK" evidence="3">
    <location>
        <begin position="1417"/>
        <end position="1449"/>
    </location>
</feature>
<sequence>MAEVVGLVSAVAQLAGLAVGLTKLSYVYVSDVRSAPKSRKLYKREISALAEVLQHLKLSIEQHGTQSVTLSEADIRECLEELSSQHAKLEKNTAQFLWPFQEKEFKRTIEHLHRFRQVFSDCIATATLAKVSSANEKIDTLKRGQEQVALLDWLRQPDGLSKTLPKPTSGTGQWFINHAKFQEWLTDPPSLLWCHGPPGVGKSLIAAIAAQELSKNLSNHDSCLAYYFCDFTSQKQQTDLALLKCLLRQILPRASEDTLSFLTQRKSLLFSDPEAEDLADILAEICRTENKVYLVVDAVDELGAPKRTASLFKRLASAGCRVLLTSRKTHDLSAMLSECRSISLTRSLPEDLSKYIQRRFQESDFADVIADTSPIFEVILKRSDGLFLLAKLLMDELLDLPTVARMRKALDGLPKKLKDAFKSSAERINAQPPALRDIAHRLIGWIVSAERPLSIKEVTHAFAIEPNDVEIDEDNIIMPVTLLRICAGIVEIDEGRKTFGMTHTLAHEFWYNHIAEPVKIHEDIARTSLAYLCLKNMKSGPCKTYDELETRLEQLPFMCYAAQHWGKHASTVGVEKNLQGPILTLLRDADLRGSAFQALTYRNENMNKDVLAAIFEHLPSGQSELHVAAFWGLESIVKNFILSGINLNVADDQSWTSLHWAASKGHVNVVRILANNGANVNCLDERGWSPLIWASFIGSSSATKYLLEKGANHLVADAYGWTALHWAISRRLSEVVHILLDHHKRFMKLDEEVRMRKNFTPTLSANSSDSSMSALELAAACGDGKIFDMLLDHDSTKDREKDWVSSYGLSDGSFDPPTSTNIWRIMNKMERMRGMEIYIDWHDTSYKNIQQWKSNMLHSAIKDEKMSIVQLLTGMGIDVNAGEFLRPALHAAACKQNASFVQILLDNGADVSSRDFYGQTALHQAILNGFEETVKVLIEGHSDVNARTLYNHEERSDSVYYMRGRHDNGLLGIDFRGQGTSSLTPLMLAAGDVGTPGLFSQQQSNIVELLLLHGADVSLKEEDGAGRTCLHFAAATCHPETVQRIIAAGADINALDDSEAAPLHYAAQYGNPAAIHVLLQAGAEINACDSSGRSILHFAALSCNYEVIQDLIKSGADSNAIDNKGRNTIHYLAGSSLAKNLGFKTLKRVFQLLYPIPDPIRLNTEAIIRNNICRPDRNCRHKSGLDNVTPLSKTILDEKWDLFHILREADAEILSPSCYLIRDAVREIQPAALEYCLQRIDMAEVVDCLKKNPAYFLIRENTIPEDLDAMLSITSPLDMDINENKSYFGTKISMAAKISKADGMACVLLKHGSDPYAQDPNLDPFLLAAAYENWGFLHDLIVHSPRPAPEGHWLRTFDVLNPPEGGKPEQFCIALQQSGAIKMHGSFLFATSLAKGNTTLAKLLISNGLNLEEKDTYGWRPLHHAVYRQSPTIVDDLLAAGADPNAQTKLWNRTFYPKPYSHEESTWHGTALHLSALMANVSIANALVDQGADVNASAGTNVHVLFGPRPLDIALGMEKMYMLNVQPLCGSRLEIARLLLGNGADPGTVADRIRTRDLPKFQGFVDVWEQIRSW</sequence>
<evidence type="ECO:0000313" key="6">
    <source>
        <dbReference type="EMBL" id="CAI6336682.1"/>
    </source>
</evidence>
<dbReference type="SUPFAM" id="SSF48403">
    <property type="entry name" value="Ankyrin repeat"/>
    <property type="match status" value="3"/>
</dbReference>
<evidence type="ECO:0000259" key="4">
    <source>
        <dbReference type="Pfam" id="PF22939"/>
    </source>
</evidence>
<dbReference type="OrthoDB" id="3788444at2759"/>